<proteinExistence type="predicted"/>
<protein>
    <submittedName>
        <fullName evidence="2">Putative secreted protein</fullName>
    </submittedName>
</protein>
<dbReference type="EMBL" id="GGFK01015491">
    <property type="protein sequence ID" value="MBW48812.1"/>
    <property type="molecule type" value="Transcribed_RNA"/>
</dbReference>
<feature type="signal peptide" evidence="1">
    <location>
        <begin position="1"/>
        <end position="20"/>
    </location>
</feature>
<reference evidence="2" key="1">
    <citation type="submission" date="2018-01" db="EMBL/GenBank/DDBJ databases">
        <title>An insight into the sialome of Amazonian anophelines.</title>
        <authorList>
            <person name="Ribeiro J.M."/>
            <person name="Scarpassa V."/>
            <person name="Calvo E."/>
        </authorList>
    </citation>
    <scope>NUCLEOTIDE SEQUENCE</scope>
    <source>
        <tissue evidence="2">Salivary glands</tissue>
    </source>
</reference>
<name>A0A2M4B725_9DIPT</name>
<sequence length="76" mass="8098">MFISCAALHVLLLHGGGVQDDDDDDDVCLRLESVVCPSARILPSANNTPTPVCTVCGRCSGILFAIRLLSVRTEAR</sequence>
<feature type="chain" id="PRO_5014733864" evidence="1">
    <location>
        <begin position="21"/>
        <end position="76"/>
    </location>
</feature>
<organism evidence="2">
    <name type="scientific">Anopheles triannulatus</name>
    <dbReference type="NCBI Taxonomy" id="58253"/>
    <lineage>
        <taxon>Eukaryota</taxon>
        <taxon>Metazoa</taxon>
        <taxon>Ecdysozoa</taxon>
        <taxon>Arthropoda</taxon>
        <taxon>Hexapoda</taxon>
        <taxon>Insecta</taxon>
        <taxon>Pterygota</taxon>
        <taxon>Neoptera</taxon>
        <taxon>Endopterygota</taxon>
        <taxon>Diptera</taxon>
        <taxon>Nematocera</taxon>
        <taxon>Culicoidea</taxon>
        <taxon>Culicidae</taxon>
        <taxon>Anophelinae</taxon>
        <taxon>Anopheles</taxon>
    </lineage>
</organism>
<keyword evidence="1" id="KW-0732">Signal</keyword>
<accession>A0A2M4B725</accession>
<dbReference type="AlphaFoldDB" id="A0A2M4B725"/>
<evidence type="ECO:0000313" key="2">
    <source>
        <dbReference type="EMBL" id="MBW48812.1"/>
    </source>
</evidence>
<evidence type="ECO:0000256" key="1">
    <source>
        <dbReference type="SAM" id="SignalP"/>
    </source>
</evidence>